<feature type="compositionally biased region" description="Basic and acidic residues" evidence="1">
    <location>
        <begin position="202"/>
        <end position="224"/>
    </location>
</feature>
<dbReference type="EMBL" id="AFHG01000052">
    <property type="protein sequence ID" value="EGK71217.1"/>
    <property type="molecule type" value="Genomic_DNA"/>
</dbReference>
<gene>
    <name evidence="2" type="ORF">METUNv1_02604</name>
</gene>
<protein>
    <submittedName>
        <fullName evidence="2">Uncharacterized protein</fullName>
    </submittedName>
</protein>
<name>F5RE86_METUF</name>
<feature type="compositionally biased region" description="Basic and acidic residues" evidence="1">
    <location>
        <begin position="96"/>
        <end position="122"/>
    </location>
</feature>
<sequence length="273" mass="29434">MGADRIRRDLRPHAGWLCRRQWHAGDQGDGGGAALGVQGLRLQQGLLHGRAGHAVRNPGQGAQGRPDVDRSRCREPGIEPDLFQVPEFPRRPSRGRFPDRLPAHDGGRQSQCLRDRRPDGRRNRNPPRGTACGGALRVQDGGRRAGLRYCGGGDGGGERDGFGRPAAGGARQDDRRCAGRYLPRHSAVLRFRCADRLPARTEDGRGRQDLRMHEGRTAGQHERLCPSGGDRVRPQGAVLAGPPQLQGAGRGSEEPQGQVIALVAQALTQASGN</sequence>
<feature type="region of interest" description="Disordered" evidence="1">
    <location>
        <begin position="202"/>
        <end position="256"/>
    </location>
</feature>
<evidence type="ECO:0000313" key="2">
    <source>
        <dbReference type="EMBL" id="EGK71217.1"/>
    </source>
</evidence>
<feature type="region of interest" description="Disordered" evidence="1">
    <location>
        <begin position="154"/>
        <end position="173"/>
    </location>
</feature>
<reference evidence="2 3" key="1">
    <citation type="journal article" date="2011" name="J. Bacteriol.">
        <title>Genome sequence of Methyloversatilis universalis FAM5T, a methylotrophic representative of the order Rhodocyclales.</title>
        <authorList>
            <person name="Kittichotirat W."/>
            <person name="Good N.M."/>
            <person name="Hall R."/>
            <person name="Bringel F."/>
            <person name="Lajus A."/>
            <person name="Medigue C."/>
            <person name="Smalley N.E."/>
            <person name="Beck D."/>
            <person name="Bumgarner R."/>
            <person name="Vuilleumier S."/>
            <person name="Kalyuzhnaya M.G."/>
        </authorList>
    </citation>
    <scope>NUCLEOTIDE SEQUENCE [LARGE SCALE GENOMIC DNA]</scope>
    <source>
        <strain evidence="3">ATCC BAA-1314 / JCM 13912 / FAM5</strain>
    </source>
</reference>
<organism evidence="2 3">
    <name type="scientific">Methyloversatilis universalis (strain ATCC BAA-1314 / DSM 25237 / JCM 13912 / CCUG 52030 / FAM5)</name>
    <dbReference type="NCBI Taxonomy" id="1000565"/>
    <lineage>
        <taxon>Bacteria</taxon>
        <taxon>Pseudomonadati</taxon>
        <taxon>Pseudomonadota</taxon>
        <taxon>Betaproteobacteria</taxon>
        <taxon>Nitrosomonadales</taxon>
        <taxon>Sterolibacteriaceae</taxon>
        <taxon>Methyloversatilis</taxon>
    </lineage>
</organism>
<dbReference type="Proteomes" id="UP000005019">
    <property type="component" value="Unassembled WGS sequence"/>
</dbReference>
<evidence type="ECO:0000256" key="1">
    <source>
        <dbReference type="SAM" id="MobiDB-lite"/>
    </source>
</evidence>
<dbReference type="AlphaFoldDB" id="F5RE86"/>
<comment type="caution">
    <text evidence="2">The sequence shown here is derived from an EMBL/GenBank/DDBJ whole genome shotgun (WGS) entry which is preliminary data.</text>
</comment>
<feature type="region of interest" description="Disordered" evidence="1">
    <location>
        <begin position="52"/>
        <end position="134"/>
    </location>
</feature>
<dbReference type="STRING" id="1000565.METUNv1_02604"/>
<keyword evidence="3" id="KW-1185">Reference proteome</keyword>
<feature type="compositionally biased region" description="Basic and acidic residues" evidence="1">
    <location>
        <begin position="66"/>
        <end position="77"/>
    </location>
</feature>
<proteinExistence type="predicted"/>
<accession>F5RE86</accession>
<evidence type="ECO:0000313" key="3">
    <source>
        <dbReference type="Proteomes" id="UP000005019"/>
    </source>
</evidence>